<gene>
    <name evidence="1" type="ORF">BHLFYP23_00594</name>
</gene>
<dbReference type="RefSeq" id="WP_156342543.1">
    <property type="nucleotide sequence ID" value="NZ_CACRSY010000014.1"/>
</dbReference>
<evidence type="ECO:0000313" key="1">
    <source>
        <dbReference type="EMBL" id="VYT20274.1"/>
    </source>
</evidence>
<organism evidence="1">
    <name type="scientific">Blautia hansenii</name>
    <name type="common">Ruminococcus hansenii</name>
    <dbReference type="NCBI Taxonomy" id="1322"/>
    <lineage>
        <taxon>Bacteria</taxon>
        <taxon>Bacillati</taxon>
        <taxon>Bacillota</taxon>
        <taxon>Clostridia</taxon>
        <taxon>Lachnospirales</taxon>
        <taxon>Lachnospiraceae</taxon>
        <taxon>Blautia</taxon>
    </lineage>
</organism>
<dbReference type="AlphaFoldDB" id="A0A6N2UPZ4"/>
<reference evidence="1" key="1">
    <citation type="submission" date="2019-11" db="EMBL/GenBank/DDBJ databases">
        <authorList>
            <person name="Feng L."/>
        </authorList>
    </citation>
    <scope>NUCLEOTIDE SEQUENCE</scope>
    <source>
        <strain evidence="1">BhanseniiLFYP23</strain>
    </source>
</reference>
<dbReference type="EMBL" id="CACRSY010000014">
    <property type="protein sequence ID" value="VYT20274.1"/>
    <property type="molecule type" value="Genomic_DNA"/>
</dbReference>
<name>A0A6N2UPZ4_BLAHA</name>
<sequence length="184" mass="20315">MLTNKEKIVLDELIALHTADNSISCEATDNIAGISHNELGLIFRALSNKGLIKMKLYTDGSYRISLTYEGLSYKETEALSSSKTTIVNNFNAPITNSAVANSGSVSINNGATIQEIKDFIQQQSLSQEEKLKLNEVVTYVEALIESDTHLKKNFLSKFSDVLAKHSNIAEMLIKLVLKYLGFPL</sequence>
<accession>A0A6N2UPZ4</accession>
<proteinExistence type="predicted"/>
<protein>
    <submittedName>
        <fullName evidence="1">Uncharacterized protein</fullName>
    </submittedName>
</protein>